<organism evidence="2 3">
    <name type="scientific">Symbiochloris irregularis</name>
    <dbReference type="NCBI Taxonomy" id="706552"/>
    <lineage>
        <taxon>Eukaryota</taxon>
        <taxon>Viridiplantae</taxon>
        <taxon>Chlorophyta</taxon>
        <taxon>core chlorophytes</taxon>
        <taxon>Trebouxiophyceae</taxon>
        <taxon>Trebouxiales</taxon>
        <taxon>Trebouxiaceae</taxon>
        <taxon>Symbiochloris</taxon>
    </lineage>
</organism>
<protein>
    <submittedName>
        <fullName evidence="2">Uncharacterized protein</fullName>
    </submittedName>
</protein>
<dbReference type="AlphaFoldDB" id="A0AAW1P6T4"/>
<feature type="region of interest" description="Disordered" evidence="1">
    <location>
        <begin position="283"/>
        <end position="306"/>
    </location>
</feature>
<feature type="region of interest" description="Disordered" evidence="1">
    <location>
        <begin position="169"/>
        <end position="212"/>
    </location>
</feature>
<evidence type="ECO:0000256" key="1">
    <source>
        <dbReference type="SAM" id="MobiDB-lite"/>
    </source>
</evidence>
<evidence type="ECO:0000313" key="2">
    <source>
        <dbReference type="EMBL" id="KAK9808526.1"/>
    </source>
</evidence>
<keyword evidence="3" id="KW-1185">Reference proteome</keyword>
<accession>A0AAW1P6T4</accession>
<dbReference type="EMBL" id="JALJOQ010000022">
    <property type="protein sequence ID" value="KAK9808526.1"/>
    <property type="molecule type" value="Genomic_DNA"/>
</dbReference>
<feature type="region of interest" description="Disordered" evidence="1">
    <location>
        <begin position="437"/>
        <end position="458"/>
    </location>
</feature>
<dbReference type="Proteomes" id="UP001465755">
    <property type="component" value="Unassembled WGS sequence"/>
</dbReference>
<reference evidence="2 3" key="1">
    <citation type="journal article" date="2024" name="Nat. Commun.">
        <title>Phylogenomics reveals the evolutionary origins of lichenization in chlorophyte algae.</title>
        <authorList>
            <person name="Puginier C."/>
            <person name="Libourel C."/>
            <person name="Otte J."/>
            <person name="Skaloud P."/>
            <person name="Haon M."/>
            <person name="Grisel S."/>
            <person name="Petersen M."/>
            <person name="Berrin J.G."/>
            <person name="Delaux P.M."/>
            <person name="Dal Grande F."/>
            <person name="Keller J."/>
        </authorList>
    </citation>
    <scope>NUCLEOTIDE SEQUENCE [LARGE SCALE GENOMIC DNA]</scope>
    <source>
        <strain evidence="2 3">SAG 2036</strain>
    </source>
</reference>
<evidence type="ECO:0000313" key="3">
    <source>
        <dbReference type="Proteomes" id="UP001465755"/>
    </source>
</evidence>
<comment type="caution">
    <text evidence="2">The sequence shown here is derived from an EMBL/GenBank/DDBJ whole genome shotgun (WGS) entry which is preliminary data.</text>
</comment>
<sequence>MGPSPPVLPCSTAANLHDRLSVQTATLKPGQLLRASWREHAENGSRQLECLSSAVVVVQLSWFFVNGPYIFRKYSCTLSARCRLSPADLVIVMPKGRPPAHDSSAVSGLHLLLSEYEAGLEICDPRANQQALATEGSNAAQQTGAAVQSPPGATVAAEGARSVAARTVAFSGSGSGPDEGSSGQESHPRPRPGVSRGRICSGAGVSGEEPAPGSIAAHLAALYDKDSDGGQSHSLLSSRGVHSLLLPSEEAAPVKQGSAHVAPGMAARDAASTFPQPTVAAGWASAVPSSTQPTSSPRGTHSTSPAAADIQAASPGIDVQGVKVATLPSGPSQVSLLPQAPLRRGQQWVVIRLHQGDGPQPAEQPAPAAPTRPERRLVGRLKSGNKLILGYEQRKGDWLVRVPHEGQRIPGARCATETEAADAAWRLAHQLRRSLKPTKPRKPVPEAPPHLIRPSSETSGFAATLPASEIQNDVALMQRLISDGARLPSLSCAPSIAPEPVPVPPAPVPVPAAGLEKSWLSMGMLLAAAADESDDEPDEADSQQAVSTGHACALQDVKLPAMSPDAADAAHLECQPEDGLYGDTMRGLFIKLSSLSKALFYSYSRPATERLPASRLTEISATIDNLLAQLGQVPASDRNRK</sequence>
<name>A0AAW1P6T4_9CHLO</name>
<gene>
    <name evidence="2" type="ORF">WJX73_004561</name>
</gene>
<feature type="region of interest" description="Disordered" evidence="1">
    <location>
        <begin position="356"/>
        <end position="375"/>
    </location>
</feature>
<proteinExistence type="predicted"/>
<feature type="compositionally biased region" description="Polar residues" evidence="1">
    <location>
        <begin position="287"/>
        <end position="305"/>
    </location>
</feature>